<accession>A0A5F2EVH4</accession>
<organism evidence="1 2">
    <name type="scientific">Aeromicrobium chenweiae</name>
    <dbReference type="NCBI Taxonomy" id="2079793"/>
    <lineage>
        <taxon>Bacteria</taxon>
        <taxon>Bacillati</taxon>
        <taxon>Actinomycetota</taxon>
        <taxon>Actinomycetes</taxon>
        <taxon>Propionibacteriales</taxon>
        <taxon>Nocardioidaceae</taxon>
        <taxon>Aeromicrobium</taxon>
    </lineage>
</organism>
<gene>
    <name evidence="1" type="ORF">C3E78_17530</name>
</gene>
<dbReference type="EMBL" id="CP026952">
    <property type="protein sequence ID" value="AWB93867.1"/>
    <property type="molecule type" value="Genomic_DNA"/>
</dbReference>
<reference evidence="2" key="1">
    <citation type="submission" date="2018-01" db="EMBL/GenBank/DDBJ databases">
        <authorList>
            <person name="Li J."/>
        </authorList>
    </citation>
    <scope>NUCLEOTIDE SEQUENCE [LARGE SCALE GENOMIC DNA]</scope>
    <source>
        <strain evidence="2">592</strain>
    </source>
</reference>
<sequence length="146" mass="15893">MADERPSGETPPDAETADFEDVEGSLPDVLLISLVELIERLDDRGDEPLSVSVTATIPGGVVSGLLVPRRWWVDEATRELTASDPNIGRAMGSLFTELRPLDGALPAYFHLRDARLIVGPGNQHGSGMLWRGRLADVSGWSFTQIR</sequence>
<proteinExistence type="predicted"/>
<name>A0A2S0WRC0_9ACTN</name>
<evidence type="ECO:0000313" key="1">
    <source>
        <dbReference type="EMBL" id="AWB93867.1"/>
    </source>
</evidence>
<dbReference type="KEGG" id="aez:C3E78_17530"/>
<dbReference type="Proteomes" id="UP000244384">
    <property type="component" value="Chromosome"/>
</dbReference>
<keyword evidence="2" id="KW-1185">Reference proteome</keyword>
<dbReference type="OrthoDB" id="2873444at2"/>
<dbReference type="AlphaFoldDB" id="A0A2S0WRC0"/>
<protein>
    <submittedName>
        <fullName evidence="1">Uncharacterized protein</fullName>
    </submittedName>
</protein>
<evidence type="ECO:0000313" key="2">
    <source>
        <dbReference type="Proteomes" id="UP000244384"/>
    </source>
</evidence>
<accession>A0A2S0WRC0</accession>
<dbReference type="RefSeq" id="WP_108580579.1">
    <property type="nucleotide sequence ID" value="NZ_CP026952.1"/>
</dbReference>